<accession>A0A6B2LJS4</accession>
<dbReference type="PANTHER" id="PTHR48053:SF71">
    <property type="entry name" value="LEUCINE RICH REPEAT FAMILY PROTEIN, EXPRESSED"/>
    <property type="match status" value="1"/>
</dbReference>
<name>A0A6B2LJS4_9EUKA</name>
<evidence type="ECO:0000313" key="3">
    <source>
        <dbReference type="EMBL" id="NDV37057.1"/>
    </source>
</evidence>
<dbReference type="EMBL" id="GIBP01008088">
    <property type="protein sequence ID" value="NDV37057.1"/>
    <property type="molecule type" value="Transcribed_RNA"/>
</dbReference>
<dbReference type="PANTHER" id="PTHR48053">
    <property type="entry name" value="LEUCINE RICH REPEAT FAMILY PROTEIN, EXPRESSED"/>
    <property type="match status" value="1"/>
</dbReference>
<organism evidence="3">
    <name type="scientific">Arcella intermedia</name>
    <dbReference type="NCBI Taxonomy" id="1963864"/>
    <lineage>
        <taxon>Eukaryota</taxon>
        <taxon>Amoebozoa</taxon>
        <taxon>Tubulinea</taxon>
        <taxon>Elardia</taxon>
        <taxon>Arcellinida</taxon>
        <taxon>Sphaerothecina</taxon>
        <taxon>Arcellidae</taxon>
        <taxon>Arcella</taxon>
    </lineage>
</organism>
<dbReference type="InterPro" id="IPR032675">
    <property type="entry name" value="LRR_dom_sf"/>
</dbReference>
<comment type="subcellular location">
    <subcellularLocation>
        <location evidence="1">Membrane</location>
        <topology evidence="1">Single-pass membrane protein</topology>
    </subcellularLocation>
</comment>
<protein>
    <submittedName>
        <fullName evidence="3">Uncharacterized protein</fullName>
    </submittedName>
</protein>
<evidence type="ECO:0000256" key="1">
    <source>
        <dbReference type="ARBA" id="ARBA00004167"/>
    </source>
</evidence>
<evidence type="ECO:0000256" key="2">
    <source>
        <dbReference type="ARBA" id="ARBA00022729"/>
    </source>
</evidence>
<proteinExistence type="predicted"/>
<dbReference type="SUPFAM" id="SSF52058">
    <property type="entry name" value="L domain-like"/>
    <property type="match status" value="1"/>
</dbReference>
<keyword evidence="2" id="KW-0732">Signal</keyword>
<dbReference type="Pfam" id="PF00560">
    <property type="entry name" value="LRR_1"/>
    <property type="match status" value="3"/>
</dbReference>
<dbReference type="GO" id="GO:0016020">
    <property type="term" value="C:membrane"/>
    <property type="evidence" value="ECO:0007669"/>
    <property type="project" value="UniProtKB-SubCell"/>
</dbReference>
<sequence length="194" mass="20307">MDSNGLGGPLPDRWERLPYLQSIDLSSNKLLGTIPSSIGNLSLSRLILDHNAFTGTIPTTFGNLGVDLLYLDNNHLSGTLPANIANNPLTGLTLDLNHLTGTIPSQFGDIGAQFIVISAAFNDFTGTLPSGLCRANSCNFQYNVHLGCPSQSCTRCALPLCNCGKVCYSGNDCAGGSCPSCSTGPWGYTTCGGQ</sequence>
<dbReference type="InterPro" id="IPR051716">
    <property type="entry name" value="Plant_RL_S/T_kinase"/>
</dbReference>
<dbReference type="Gene3D" id="3.80.10.10">
    <property type="entry name" value="Ribonuclease Inhibitor"/>
    <property type="match status" value="1"/>
</dbReference>
<dbReference type="InterPro" id="IPR001611">
    <property type="entry name" value="Leu-rich_rpt"/>
</dbReference>
<reference evidence="3" key="1">
    <citation type="journal article" date="2020" name="J. Eukaryot. Microbiol.">
        <title>De novo Sequencing, Assembly and Annotation of the Transcriptome for the Free-Living Testate Amoeba Arcella intermedia.</title>
        <authorList>
            <person name="Ribeiro G.M."/>
            <person name="Porfirio-Sousa A.L."/>
            <person name="Maurer-Alcala X.X."/>
            <person name="Katz L.A."/>
            <person name="Lahr D.J.G."/>
        </authorList>
    </citation>
    <scope>NUCLEOTIDE SEQUENCE</scope>
</reference>
<dbReference type="AlphaFoldDB" id="A0A6B2LJS4"/>